<name>A0ABU0RAE5_9MICO</name>
<comment type="caution">
    <text evidence="1">The sequence shown here is derived from an EMBL/GenBank/DDBJ whole genome shotgun (WGS) entry which is preliminary data.</text>
</comment>
<dbReference type="EMBL" id="JAUSYY010000001">
    <property type="protein sequence ID" value="MDQ0895050.1"/>
    <property type="molecule type" value="Genomic_DNA"/>
</dbReference>
<protein>
    <recommendedName>
        <fullName evidence="3">Neutral zinc metallopeptidase</fullName>
    </recommendedName>
</protein>
<evidence type="ECO:0008006" key="3">
    <source>
        <dbReference type="Google" id="ProtNLM"/>
    </source>
</evidence>
<dbReference type="RefSeq" id="WP_307042790.1">
    <property type="nucleotide sequence ID" value="NZ_JAUSYY010000001.1"/>
</dbReference>
<dbReference type="Proteomes" id="UP001239083">
    <property type="component" value="Unassembled WGS sequence"/>
</dbReference>
<gene>
    <name evidence="1" type="ORF">QFZ26_002605</name>
</gene>
<accession>A0ABU0RAE5</accession>
<organism evidence="1 2">
    <name type="scientific">Agromyces ramosus</name>
    <dbReference type="NCBI Taxonomy" id="33879"/>
    <lineage>
        <taxon>Bacteria</taxon>
        <taxon>Bacillati</taxon>
        <taxon>Actinomycetota</taxon>
        <taxon>Actinomycetes</taxon>
        <taxon>Micrococcales</taxon>
        <taxon>Microbacteriaceae</taxon>
        <taxon>Agromyces</taxon>
    </lineage>
</organism>
<keyword evidence="2" id="KW-1185">Reference proteome</keyword>
<evidence type="ECO:0000313" key="1">
    <source>
        <dbReference type="EMBL" id="MDQ0895050.1"/>
    </source>
</evidence>
<evidence type="ECO:0000313" key="2">
    <source>
        <dbReference type="Proteomes" id="UP001239083"/>
    </source>
</evidence>
<dbReference type="SUPFAM" id="SSF55486">
    <property type="entry name" value="Metalloproteases ('zincins'), catalytic domain"/>
    <property type="match status" value="1"/>
</dbReference>
<proteinExistence type="predicted"/>
<reference evidence="1 2" key="1">
    <citation type="submission" date="2023-07" db="EMBL/GenBank/DDBJ databases">
        <title>Comparative genomics of wheat-associated soil bacteria to identify genetic determinants of phenazine resistance.</title>
        <authorList>
            <person name="Mouncey N."/>
        </authorList>
    </citation>
    <scope>NUCLEOTIDE SEQUENCE [LARGE SCALE GENOMIC DNA]</scope>
    <source>
        <strain evidence="1 2">V3I3</strain>
    </source>
</reference>
<sequence>MAAATAVEASHAAEEAEKAGPLYDRRVAVEAFARSIAGGVLLEFDWAPTVNGLGGDGTSAGTATWDAQGGGFSTITLTNSVAEAWNHPNVVALVAHQVGHAITSKCYGDIVTPELAADDEAWATAWAIGMGHTADGNGESNYGRPSDELIELSKSCR</sequence>